<reference evidence="2" key="1">
    <citation type="submission" date="2016-06" db="EMBL/GenBank/DDBJ databases">
        <title>Parallel loss of symbiosis genes in relatives of nitrogen-fixing non-legume Parasponia.</title>
        <authorList>
            <person name="Van Velzen R."/>
            <person name="Holmer R."/>
            <person name="Bu F."/>
            <person name="Rutten L."/>
            <person name="Van Zeijl A."/>
            <person name="Liu W."/>
            <person name="Santuari L."/>
            <person name="Cao Q."/>
            <person name="Sharma T."/>
            <person name="Shen D."/>
            <person name="Roswanjaya Y."/>
            <person name="Wardhani T."/>
            <person name="Kalhor M.S."/>
            <person name="Jansen J."/>
            <person name="Van den Hoogen J."/>
            <person name="Gungor B."/>
            <person name="Hartog M."/>
            <person name="Hontelez J."/>
            <person name="Verver J."/>
            <person name="Yang W.-C."/>
            <person name="Schijlen E."/>
            <person name="Repin R."/>
            <person name="Schilthuizen M."/>
            <person name="Schranz E."/>
            <person name="Heidstra R."/>
            <person name="Miyata K."/>
            <person name="Fedorova E."/>
            <person name="Kohlen W."/>
            <person name="Bisseling T."/>
            <person name="Smit S."/>
            <person name="Geurts R."/>
        </authorList>
    </citation>
    <scope>NUCLEOTIDE SEQUENCE [LARGE SCALE GENOMIC DNA]</scope>
    <source>
        <strain evidence="2">cv. WU1-14</strain>
    </source>
</reference>
<name>A0A2P5DCF4_PARAD</name>
<accession>A0A2P5DCF4</accession>
<evidence type="ECO:0000313" key="1">
    <source>
        <dbReference type="EMBL" id="PON70974.1"/>
    </source>
</evidence>
<dbReference type="Proteomes" id="UP000237105">
    <property type="component" value="Unassembled WGS sequence"/>
</dbReference>
<comment type="caution">
    <text evidence="1">The sequence shown here is derived from an EMBL/GenBank/DDBJ whole genome shotgun (WGS) entry which is preliminary data.</text>
</comment>
<proteinExistence type="predicted"/>
<dbReference type="AlphaFoldDB" id="A0A2P5DCF4"/>
<protein>
    <submittedName>
        <fullName evidence="1">Uncharacterized protein</fullName>
    </submittedName>
</protein>
<gene>
    <name evidence="1" type="ORF">PanWU01x14_076840</name>
</gene>
<dbReference type="EMBL" id="JXTB01000047">
    <property type="protein sequence ID" value="PON70974.1"/>
    <property type="molecule type" value="Genomic_DNA"/>
</dbReference>
<sequence>MRIFFFKMLVIHGCTDLGCISRSGCCQSYCQR</sequence>
<evidence type="ECO:0000313" key="2">
    <source>
        <dbReference type="Proteomes" id="UP000237105"/>
    </source>
</evidence>
<keyword evidence="2" id="KW-1185">Reference proteome</keyword>
<organism evidence="1 2">
    <name type="scientific">Parasponia andersonii</name>
    <name type="common">Sponia andersonii</name>
    <dbReference type="NCBI Taxonomy" id="3476"/>
    <lineage>
        <taxon>Eukaryota</taxon>
        <taxon>Viridiplantae</taxon>
        <taxon>Streptophyta</taxon>
        <taxon>Embryophyta</taxon>
        <taxon>Tracheophyta</taxon>
        <taxon>Spermatophyta</taxon>
        <taxon>Magnoliopsida</taxon>
        <taxon>eudicotyledons</taxon>
        <taxon>Gunneridae</taxon>
        <taxon>Pentapetalae</taxon>
        <taxon>rosids</taxon>
        <taxon>fabids</taxon>
        <taxon>Rosales</taxon>
        <taxon>Cannabaceae</taxon>
        <taxon>Parasponia</taxon>
    </lineage>
</organism>